<evidence type="ECO:0000313" key="7">
    <source>
        <dbReference type="Proteomes" id="UP001356427"/>
    </source>
</evidence>
<dbReference type="PROSITE" id="PS00019">
    <property type="entry name" value="ACTININ_1"/>
    <property type="match status" value="1"/>
</dbReference>
<organism evidence="6 7">
    <name type="scientific">Coregonus suidteri</name>
    <dbReference type="NCBI Taxonomy" id="861788"/>
    <lineage>
        <taxon>Eukaryota</taxon>
        <taxon>Metazoa</taxon>
        <taxon>Chordata</taxon>
        <taxon>Craniata</taxon>
        <taxon>Vertebrata</taxon>
        <taxon>Euteleostomi</taxon>
        <taxon>Actinopterygii</taxon>
        <taxon>Neopterygii</taxon>
        <taxon>Teleostei</taxon>
        <taxon>Protacanthopterygii</taxon>
        <taxon>Salmoniformes</taxon>
        <taxon>Salmonidae</taxon>
        <taxon>Coregoninae</taxon>
        <taxon>Coregonus</taxon>
    </lineage>
</organism>
<dbReference type="FunFam" id="1.20.58.60:FF:000075">
    <property type="entry name" value="utrophin isoform X1"/>
    <property type="match status" value="1"/>
</dbReference>
<protein>
    <recommendedName>
        <fullName evidence="5">Calponin-homology (CH) domain-containing protein</fullName>
    </recommendedName>
</protein>
<keyword evidence="3" id="KW-1003">Cell membrane</keyword>
<dbReference type="GO" id="GO:0003779">
    <property type="term" value="F:actin binding"/>
    <property type="evidence" value="ECO:0007669"/>
    <property type="project" value="UniProtKB-KW"/>
</dbReference>
<dbReference type="Gene3D" id="1.20.58.60">
    <property type="match status" value="15"/>
</dbReference>
<reference evidence="6 7" key="1">
    <citation type="submission" date="2021-04" db="EMBL/GenBank/DDBJ databases">
        <authorList>
            <person name="De Guttry C."/>
            <person name="Zahm M."/>
            <person name="Klopp C."/>
            <person name="Cabau C."/>
            <person name="Louis A."/>
            <person name="Berthelot C."/>
            <person name="Parey E."/>
            <person name="Roest Crollius H."/>
            <person name="Montfort J."/>
            <person name="Robinson-Rechavi M."/>
            <person name="Bucao C."/>
            <person name="Bouchez O."/>
            <person name="Gislard M."/>
            <person name="Lluch J."/>
            <person name="Milhes M."/>
            <person name="Lampietro C."/>
            <person name="Lopez Roques C."/>
            <person name="Donnadieu C."/>
            <person name="Braasch I."/>
            <person name="Desvignes T."/>
            <person name="Postlethwait J."/>
            <person name="Bobe J."/>
            <person name="Wedekind C."/>
            <person name="Guiguen Y."/>
        </authorList>
    </citation>
    <scope>NUCLEOTIDE SEQUENCE [LARGE SCALE GENOMIC DNA]</scope>
    <source>
        <strain evidence="6">Cs_M1</strain>
        <tissue evidence="6">Blood</tissue>
    </source>
</reference>
<dbReference type="SUPFAM" id="SSF47576">
    <property type="entry name" value="Calponin-homology domain, CH-domain"/>
    <property type="match status" value="1"/>
</dbReference>
<dbReference type="FunFam" id="1.10.418.10:FF:000044">
    <property type="entry name" value="utrophin isoform X2"/>
    <property type="match status" value="1"/>
</dbReference>
<evidence type="ECO:0000313" key="6">
    <source>
        <dbReference type="EMBL" id="KAK6325685.1"/>
    </source>
</evidence>
<keyword evidence="3" id="KW-0963">Cytoplasm</keyword>
<dbReference type="InterPro" id="IPR035436">
    <property type="entry name" value="Dystrophin/utrophin"/>
</dbReference>
<evidence type="ECO:0000256" key="4">
    <source>
        <dbReference type="SAM" id="Coils"/>
    </source>
</evidence>
<dbReference type="SMART" id="SM00033">
    <property type="entry name" value="CH"/>
    <property type="match status" value="2"/>
</dbReference>
<dbReference type="FunFam" id="1.20.58.60:FF:000070">
    <property type="entry name" value="utrophin isoform X1"/>
    <property type="match status" value="1"/>
</dbReference>
<keyword evidence="1" id="KW-0677">Repeat</keyword>
<keyword evidence="3" id="KW-0770">Synapse</keyword>
<evidence type="ECO:0000256" key="2">
    <source>
        <dbReference type="ARBA" id="ARBA00023203"/>
    </source>
</evidence>
<keyword evidence="3" id="KW-0206">Cytoskeleton</keyword>
<proteinExistence type="predicted"/>
<dbReference type="PANTHER" id="PTHR11915">
    <property type="entry name" value="SPECTRIN/FILAMIN RELATED CYTOSKELETAL PROTEIN"/>
    <property type="match status" value="1"/>
</dbReference>
<feature type="coiled-coil region" evidence="4">
    <location>
        <begin position="1170"/>
        <end position="1230"/>
    </location>
</feature>
<dbReference type="GO" id="GO:0045211">
    <property type="term" value="C:postsynaptic membrane"/>
    <property type="evidence" value="ECO:0007669"/>
    <property type="project" value="UniProtKB-UniRule"/>
</dbReference>
<dbReference type="FunFam" id="1.20.58.60:FF:000118">
    <property type="entry name" value="Dystrophin"/>
    <property type="match status" value="1"/>
</dbReference>
<dbReference type="SUPFAM" id="SSF46966">
    <property type="entry name" value="Spectrin repeat"/>
    <property type="match status" value="14"/>
</dbReference>
<keyword evidence="7" id="KW-1185">Reference proteome</keyword>
<accession>A0AAN8R256</accession>
<feature type="domain" description="Calponin-homology (CH)" evidence="5">
    <location>
        <begin position="146"/>
        <end position="252"/>
    </location>
</feature>
<comment type="function">
    <text evidence="3">May play a role in anchoring the cytoskeleton to the plasma membrane.</text>
</comment>
<dbReference type="Proteomes" id="UP001356427">
    <property type="component" value="Unassembled WGS sequence"/>
</dbReference>
<dbReference type="FunFam" id="1.10.418.10:FF:000032">
    <property type="entry name" value="utrophin isoform X1"/>
    <property type="match status" value="1"/>
</dbReference>
<evidence type="ECO:0000259" key="5">
    <source>
        <dbReference type="PROSITE" id="PS50021"/>
    </source>
</evidence>
<comment type="subcellular location">
    <subcellularLocation>
        <location evidence="3">Cytoplasm</location>
        <location evidence="3">Cytoskeleton</location>
    </subcellularLocation>
</comment>
<dbReference type="InterPro" id="IPR001715">
    <property type="entry name" value="CH_dom"/>
</dbReference>
<comment type="caution">
    <text evidence="6">The sequence shown here is derived from an EMBL/GenBank/DDBJ whole genome shotgun (WGS) entry which is preliminary data.</text>
</comment>
<dbReference type="Pfam" id="PF00307">
    <property type="entry name" value="CH"/>
    <property type="match status" value="2"/>
</dbReference>
<keyword evidence="3" id="KW-0628">Postsynaptic cell membrane</keyword>
<dbReference type="PIRSF" id="PIRSF002341">
    <property type="entry name" value="Dystrophin/utrophin"/>
    <property type="match status" value="1"/>
</dbReference>
<dbReference type="InterPro" id="IPR001589">
    <property type="entry name" value="Actinin_actin-bd_CS"/>
</dbReference>
<sequence>MAEAGRPEDQCDEAVEDEFGEIIKCRSDEREDVQKKTFSKWINSQFSKAGKPPIQDLFTDLCDGRRLLELLEGLAGHELVKERGFTRVHSLNNVNRALQILQKNNVLGADIVDGNHKLILGLIWSIILHWQVKDVMKDVMAGLQQTNSEKILLSWVRQSTKDYPHVNVVNFSSSWADGLAFNALIHSHRPELFDWSVVEKQKSAMERLDHAFSKAEQTLGIDRLLDAEDVAVLHPDKKSVIMYITSLFQVLPQGVTMEAIQEVETLPRTIVKQEEHFTIQTQQRYSQQTQLLRGGSQDDLERGLSPLAPGDTQLEDYQSSLEEVLTWLLSAEDGLQAQPPISSHVEEVKEQFHTHEGYMVELTSHQGSVGRVLRAGSALLGEGRLTEEEEKEVREQMNLLNSRWEHLRVASMERQSRLHEVLMDLQHQQLKQLTDWLELTEGRIKRMGAQPMGPDLEDVKHQVEEHKLLQEDLEMEQVRVNSLTHMVVVVDENSGDSATAALEEKLQHLGDRWAAICKWTEEHWVLLQEILLKWQHFTEEQCSFDSWLTQKEELVLSIQSSGIKEQSDKVASLRRLATVKGDLEMKRPTMDKLCSLCQDLVSSVKNKEVAHKLEARLESFAQRWDKLVQSLERSSSQISLAVTTVQTAQTKLTHSVTASVSKVTTREKVVVKNTKAALPSPPPQKKRQIVVESELRKRFDMDFTELHSFITRSKAILQSPEFSMSRKEGSVQELHDKVLAIERERPEKLRKLQEATRSAQALLDQLASEGGSRRADDIQKAAEELNTRWDGFCALLAERLEWLAYQSKILAFYNLWQQLEQAVVNSENWLKVQQPPASESEPLKHQLERCRDEIARLSSLEPQVNLLKEKLMALREKENAPVFFDADITDFTQHHQQVLEDLHARERQLVLVQESLPPARYKETVSTLLAWLQQCEARLAIPSTAVTEYPVMEGRLKDVKVMQVALAEHQSEVDYLTSTVDQVFQKAPPEISHKYRTEMDSIMTRWRRLSSTLGEQATKITELMAKLLQFQNDVKTLRKWMADVDVFLNEEWPALGDSEALQKQLEQCTALVNDIHTIQPSLNGINEVGVSLKTEAEPPFAIQLQKELDELNALWEIICKQAYAKKSALKGGLDKTMSLRKEMTEMQEWITQAEEDYLERDFTYQTPEELRKAVEELKKGQEEVHSKELKVKLLTDSVNSFISKAPPAAHDALKAELDVLTANYQRLCSRLDGKCKTLEEVWACWCELLSYLEQENGWLDQLEQKLDETDGIQGGAEELCEALDALETLLRHPEDGRNQIRELSQTLMDGGVLDELIQQKLEAFNTRWDELMQRAVGRQQQLERSVQWAQENDKTLRLINDSLDATDRHLSAYIADHIDAAQIPQEAQKIQTELNGHEATLEDMKKKNKESDQSERVAAQINMTQKKLQEAQLGVLDIRSVEQDVVQSQLEQCMKFYKSLSEVKLEVETVIKTGRQIVQRQQTEKPKELDDRLTALKLLYNQLGAQVTEGKQELEKSLKLSRKLRKELNSLTEWLAATDAELTKRSAVEGMPSDLEAEVDWAKATQKQTEKHAPQLSAVVELAEALKAVLRGQESLVDDKVQLLNCNWVAVTSRSEEWLNLLLDYQRQMETLNVNIKVIKEWMERAEKEMDQIENQGPNDPVLKGLRGELEVMHGKVEVVRALGQDLMSTRGEHCQAQLGPKLLKLNQRFDSIAQRITAGQAAASAVEVEQFHSEAKIWLDLLEEEEKQGENLKEEDFTVHDGNCEEGAVKELLLKGQKLQRRVPDQDKKEEIRIKHNQLNTKYNTVMDLRGVRRRKALAIAPQWYQYHRKTDDLLQWLDDIERSVAELPDPVEEQRVKEIGSEFDEKSEDLKEVQGLAKELSDAGAASLVQPRLLQLNTRWQEVQAKFTPYRRQSEYLSELQTLLRSVSETDFQLNSPEYWQAVFYNLPQQGQCLQEVKVNLKNLRPPVEGALARREEVVAIATPAESTRVQETALLLNTNWDKVNKLYLDRLRRWEVSNAKWLKFVADQKVVGDWLSGAETTLKQAKTDPAGARPHLKELQESVGAQGGVVAGLNAAGKEIIGQSTQEDGAQIRLQLNTLNTRWVNITQELAERKRRSAEARTAALELQEDMGEFLSWLDEAEEVVAIPLTPGDHHQMNATLEKVTARVLELPTRQNNVDTINTRTGTVPLPADKQKEMKMITTRWVRVSKDLPEKQKQIESLLKELSHFQDQLTYLSSWTSTTRTTLEKDPDNVEPKLIDEVQVKKPEVEGVLAKGQELYKDTPPSQPEKENYDSLSDDWRAIQGQMIVHRERLAALRIQKTTTSKEMRVETLQGDAPALAQFNKAWAELSDWLSLLDQMVQTQRVTVADLDEINHMIGKTKGELGDMERRRPQLEGQMTAAQNLKNKTNNQETRAAITDRIDRLQTHWEESQGRLADRHQQLQNMLQDSSDWLDARKEVEPLVKQANDKLESWQEISYTMDALKKQNTDLKLFVKELHQWQGQVDVTNNLAGKLLTLYTTDHTHKVTQMTDAMNVTWEHVNKRVGDREAALSAALRLLQQFYLDLQKFLNWLTEAETTCNVLLDASHKERLLEDPEAVRHLLGQFQDLQGEIDGHTELYHSLDENGQRILTSLSGSDDATPLQRRLDNMGQRWDELRSKTMSMR</sequence>
<dbReference type="Gene3D" id="1.10.418.10">
    <property type="entry name" value="Calponin-like domain"/>
    <property type="match status" value="2"/>
</dbReference>
<dbReference type="InterPro" id="IPR036872">
    <property type="entry name" value="CH_dom_sf"/>
</dbReference>
<dbReference type="InterPro" id="IPR002017">
    <property type="entry name" value="Spectrin_repeat"/>
</dbReference>
<keyword evidence="4" id="KW-0175">Coiled coil</keyword>
<evidence type="ECO:0000256" key="1">
    <source>
        <dbReference type="ARBA" id="ARBA00022737"/>
    </source>
</evidence>
<keyword evidence="2 3" id="KW-0009">Actin-binding</keyword>
<dbReference type="Pfam" id="PF00435">
    <property type="entry name" value="Spectrin"/>
    <property type="match status" value="14"/>
</dbReference>
<keyword evidence="3" id="KW-0472">Membrane</keyword>
<dbReference type="EMBL" id="JAGTTL010000003">
    <property type="protein sequence ID" value="KAK6325685.1"/>
    <property type="molecule type" value="Genomic_DNA"/>
</dbReference>
<dbReference type="GO" id="GO:0005856">
    <property type="term" value="C:cytoskeleton"/>
    <property type="evidence" value="ECO:0007669"/>
    <property type="project" value="UniProtKB-SubCell"/>
</dbReference>
<evidence type="ECO:0000256" key="3">
    <source>
        <dbReference type="PIRNR" id="PIRNR002341"/>
    </source>
</evidence>
<dbReference type="InterPro" id="IPR018159">
    <property type="entry name" value="Spectrin/alpha-actinin"/>
</dbReference>
<name>A0AAN8R256_9TELE</name>
<dbReference type="CDD" id="cd00176">
    <property type="entry name" value="SPEC"/>
    <property type="match status" value="7"/>
</dbReference>
<dbReference type="PROSITE" id="PS50021">
    <property type="entry name" value="CH"/>
    <property type="match status" value="2"/>
</dbReference>
<feature type="coiled-coil region" evidence="4">
    <location>
        <begin position="1387"/>
        <end position="1414"/>
    </location>
</feature>
<dbReference type="SMART" id="SM00150">
    <property type="entry name" value="SPEC"/>
    <property type="match status" value="19"/>
</dbReference>
<feature type="domain" description="Calponin-homology (CH)" evidence="5">
    <location>
        <begin position="32"/>
        <end position="131"/>
    </location>
</feature>
<gene>
    <name evidence="6" type="ORF">J4Q44_G00050270</name>
</gene>